<dbReference type="EMBL" id="AMSI01000007">
    <property type="protein sequence ID" value="EKF42139.1"/>
    <property type="molecule type" value="Genomic_DNA"/>
</dbReference>
<dbReference type="Pfam" id="PF12833">
    <property type="entry name" value="HTH_18"/>
    <property type="match status" value="1"/>
</dbReference>
<dbReference type="Pfam" id="PF01965">
    <property type="entry name" value="DJ-1_PfpI"/>
    <property type="match status" value="1"/>
</dbReference>
<dbReference type="GO" id="GO:0043565">
    <property type="term" value="F:sequence-specific DNA binding"/>
    <property type="evidence" value="ECO:0007669"/>
    <property type="project" value="InterPro"/>
</dbReference>
<dbReference type="PANTHER" id="PTHR43130">
    <property type="entry name" value="ARAC-FAMILY TRANSCRIPTIONAL REGULATOR"/>
    <property type="match status" value="1"/>
</dbReference>
<keyword evidence="1" id="KW-0805">Transcription regulation</keyword>
<keyword evidence="6" id="KW-1185">Reference proteome</keyword>
<evidence type="ECO:0000313" key="6">
    <source>
        <dbReference type="Proteomes" id="UP000007374"/>
    </source>
</evidence>
<dbReference type="InterPro" id="IPR018060">
    <property type="entry name" value="HTH_AraC"/>
</dbReference>
<dbReference type="Gene3D" id="3.40.50.880">
    <property type="match status" value="1"/>
</dbReference>
<dbReference type="SUPFAM" id="SSF46689">
    <property type="entry name" value="Homeodomain-like"/>
    <property type="match status" value="2"/>
</dbReference>
<dbReference type="InterPro" id="IPR009057">
    <property type="entry name" value="Homeodomain-like_sf"/>
</dbReference>
<dbReference type="SMART" id="SM00342">
    <property type="entry name" value="HTH_ARAC"/>
    <property type="match status" value="1"/>
</dbReference>
<evidence type="ECO:0000259" key="4">
    <source>
        <dbReference type="PROSITE" id="PS01124"/>
    </source>
</evidence>
<dbReference type="Proteomes" id="UP000007374">
    <property type="component" value="Unassembled WGS sequence"/>
</dbReference>
<organism evidence="5 6">
    <name type="scientific">Nitratireductor indicus C115</name>
    <dbReference type="NCBI Taxonomy" id="1231190"/>
    <lineage>
        <taxon>Bacteria</taxon>
        <taxon>Pseudomonadati</taxon>
        <taxon>Pseudomonadota</taxon>
        <taxon>Alphaproteobacteria</taxon>
        <taxon>Hyphomicrobiales</taxon>
        <taxon>Phyllobacteriaceae</taxon>
        <taxon>Nitratireductor</taxon>
    </lineage>
</organism>
<accession>K2NWG9</accession>
<dbReference type="InterPro" id="IPR052158">
    <property type="entry name" value="INH-QAR"/>
</dbReference>
<dbReference type="PROSITE" id="PS01124">
    <property type="entry name" value="HTH_ARAC_FAMILY_2"/>
    <property type="match status" value="1"/>
</dbReference>
<name>K2NWG9_9HYPH</name>
<feature type="domain" description="HTH araC/xylS-type" evidence="4">
    <location>
        <begin position="228"/>
        <end position="326"/>
    </location>
</feature>
<proteinExistence type="predicted"/>
<evidence type="ECO:0000313" key="5">
    <source>
        <dbReference type="EMBL" id="EKF42139.1"/>
    </source>
</evidence>
<evidence type="ECO:0000256" key="2">
    <source>
        <dbReference type="ARBA" id="ARBA00023125"/>
    </source>
</evidence>
<dbReference type="PATRIC" id="fig|1231190.3.peg.2362"/>
<evidence type="ECO:0000256" key="1">
    <source>
        <dbReference type="ARBA" id="ARBA00023015"/>
    </source>
</evidence>
<keyword evidence="3" id="KW-0804">Transcription</keyword>
<dbReference type="STRING" id="721133.SAMN05216176_107233"/>
<comment type="caution">
    <text evidence="5">The sequence shown here is derived from an EMBL/GenBank/DDBJ whole genome shotgun (WGS) entry which is preliminary data.</text>
</comment>
<dbReference type="InterPro" id="IPR018062">
    <property type="entry name" value="HTH_AraC-typ_CS"/>
</dbReference>
<dbReference type="PANTHER" id="PTHR43130:SF3">
    <property type="entry name" value="HTH-TYPE TRANSCRIPTIONAL REGULATOR RV1931C"/>
    <property type="match status" value="1"/>
</dbReference>
<dbReference type="eggNOG" id="COG4977">
    <property type="taxonomic scope" value="Bacteria"/>
</dbReference>
<dbReference type="CDD" id="cd03137">
    <property type="entry name" value="GATase1_AraC_1"/>
    <property type="match status" value="1"/>
</dbReference>
<dbReference type="AlphaFoldDB" id="K2NWG9"/>
<dbReference type="OrthoDB" id="186587at2"/>
<evidence type="ECO:0000256" key="3">
    <source>
        <dbReference type="ARBA" id="ARBA00023163"/>
    </source>
</evidence>
<dbReference type="InterPro" id="IPR002818">
    <property type="entry name" value="DJ-1/PfpI"/>
</dbReference>
<dbReference type="InterPro" id="IPR029062">
    <property type="entry name" value="Class_I_gatase-like"/>
</dbReference>
<dbReference type="SUPFAM" id="SSF52317">
    <property type="entry name" value="Class I glutamine amidotransferase-like"/>
    <property type="match status" value="1"/>
</dbReference>
<keyword evidence="2" id="KW-0238">DNA-binding</keyword>
<dbReference type="Gene3D" id="1.10.10.60">
    <property type="entry name" value="Homeodomain-like"/>
    <property type="match status" value="2"/>
</dbReference>
<sequence>MAVETHAWRKPVRRIAFLVFPNFQALDLAGPLDVFAEANGLVPADDRYEIVVIGPTPDILQASNGMQLVPDICVGAAGDQYETILVVGGPDVPTSQPDKRLVSYLCEQALHVRRYGSICTGAFYLGAAGLLNGKKATTHWQAAPLLAKKFPSVSIDPDPLFIYDEPLITSAGVTAGIDLALALVQQDFGSGISLAVARKLIVVAHRLGGQLQYSPSLVVSKSGNEKIERFKTHVERNIRDELSNAALARALGISFRHLSRLVQDEMGITPIEYIRRARLDTAREVLANTKLPLKVVAHESGFGTVEKLSRAFKTRFGVTPIQYRSSFGS</sequence>
<dbReference type="PROSITE" id="PS00041">
    <property type="entry name" value="HTH_ARAC_FAMILY_1"/>
    <property type="match status" value="1"/>
</dbReference>
<dbReference type="GO" id="GO:0003700">
    <property type="term" value="F:DNA-binding transcription factor activity"/>
    <property type="evidence" value="ECO:0007669"/>
    <property type="project" value="InterPro"/>
</dbReference>
<gene>
    <name evidence="5" type="ORF">NA8A_11340</name>
</gene>
<protein>
    <submittedName>
        <fullName evidence="5">AraC family transcriptional regulator</fullName>
    </submittedName>
</protein>
<reference evidence="5 6" key="1">
    <citation type="journal article" date="2012" name="J. Bacteriol.">
        <title>Genome Sequence of Nitratireductor indicus Type Strain C115.</title>
        <authorList>
            <person name="Lai Q."/>
            <person name="Li G."/>
            <person name="Yu Z."/>
            <person name="Shao Z."/>
        </authorList>
    </citation>
    <scope>NUCLEOTIDE SEQUENCE [LARGE SCALE GENOMIC DNA]</scope>
    <source>
        <strain evidence="5 6">C115</strain>
    </source>
</reference>